<evidence type="ECO:0000256" key="2">
    <source>
        <dbReference type="ARBA" id="ARBA00007951"/>
    </source>
</evidence>
<dbReference type="SUPFAM" id="SSF51445">
    <property type="entry name" value="(Trans)glycosidases"/>
    <property type="match status" value="1"/>
</dbReference>
<gene>
    <name evidence="9" type="ORF">E1269_09785</name>
</gene>
<comment type="caution">
    <text evidence="9">The sequence shown here is derived from an EMBL/GenBank/DDBJ whole genome shotgun (WGS) entry which is preliminary data.</text>
</comment>
<keyword evidence="6" id="KW-0326">Glycosidase</keyword>
<dbReference type="EC" id="3.2.1.51" evidence="3"/>
<dbReference type="PANTHER" id="PTHR10030">
    <property type="entry name" value="ALPHA-L-FUCOSIDASE"/>
    <property type="match status" value="1"/>
</dbReference>
<dbReference type="InterPro" id="IPR016286">
    <property type="entry name" value="FUC_metazoa-typ"/>
</dbReference>
<protein>
    <recommendedName>
        <fullName evidence="3">alpha-L-fucosidase</fullName>
        <ecNumber evidence="3">3.2.1.51</ecNumber>
    </recommendedName>
</protein>
<dbReference type="Pfam" id="PF01120">
    <property type="entry name" value="Alpha_L_fucos"/>
    <property type="match status" value="1"/>
</dbReference>
<dbReference type="InterPro" id="IPR008979">
    <property type="entry name" value="Galactose-bd-like_sf"/>
</dbReference>
<dbReference type="SUPFAM" id="SSF49785">
    <property type="entry name" value="Galactose-binding domain-like"/>
    <property type="match status" value="1"/>
</dbReference>
<dbReference type="GO" id="GO:0006004">
    <property type="term" value="P:fucose metabolic process"/>
    <property type="evidence" value="ECO:0007669"/>
    <property type="project" value="InterPro"/>
</dbReference>
<dbReference type="InterPro" id="IPR006311">
    <property type="entry name" value="TAT_signal"/>
</dbReference>
<evidence type="ECO:0000256" key="3">
    <source>
        <dbReference type="ARBA" id="ARBA00012662"/>
    </source>
</evidence>
<dbReference type="PROSITE" id="PS51318">
    <property type="entry name" value="TAT"/>
    <property type="match status" value="1"/>
</dbReference>
<keyword evidence="4 7" id="KW-0732">Signal</keyword>
<evidence type="ECO:0000313" key="9">
    <source>
        <dbReference type="EMBL" id="TDE11154.1"/>
    </source>
</evidence>
<comment type="function">
    <text evidence="1">Alpha-L-fucosidase is responsible for hydrolyzing the alpha-1,6-linked fucose joined to the reducing-end N-acetylglucosamine of the carbohydrate moieties of glycoproteins.</text>
</comment>
<dbReference type="InterPro" id="IPR017853">
    <property type="entry name" value="GH"/>
</dbReference>
<sequence>MRSSTHHRSIARRLLGTGASVVAMAVLAGSFLSASASAQGTGGADPGQVSPGEAYQALGFGVFMHYGLATFVGQTPWSYDPRDYPATTYAPEDFDPDQWMDAIVAAGAKYIILTTKHHDGFAMWDSAYTEYDVANSSDPETDVVGEVVSAARERGLEVAFYYSWWDKMEPGGNVLSGAPPSPEYVEFAKNQMRELLTEYGPVVGLWLDIPTGADLNDLADFIHGVSPETAFIPNLREVSDAEDVTSFEGPGIEMMPCDYTGLPAEQAYNVAGGPGWWEMTADAQPSGDVDEAVSTLAYVRYLGATLSLNVSPGPTGQFSPANVRLLEGIGDRLRGGDLLAGATTTAGSAADGHPAGDATDLEAKTYWAVPADGESAWLRVDLPEVMTIDQTAVQFTSDDVAGYRIEYRAADGSWRTAREAGTPSIPTQHDQFTGVTTDSLRLVVDGASDGVGVAEFKAYGGIDDTADTVEYDGSWQAMDRPATAPEVPRLPPSVPFAGAFNQSVHRSREAGDTATFTFTGNAVELRASVGPDQGIATVGIDGAEPQAVDLYRAEAGRNQTVFEQDALEPGPHTLTVEVTGERNAASTGSWVTLDGLIPLAALAPFTPGAPFEVLPDGRRIYDDTGDRCTANSPIEYSGPWQHGAWNGAWNATRHFAYQPATAELAFEGTGVAVMVQTRPGHGIAAISVDGGEEELVDTYSDPAQEQVVVWERDGLEPGPHTVTLRVTGTNDPPATNTWVGLDAIIVTP</sequence>
<keyword evidence="10" id="KW-1185">Reference proteome</keyword>
<proteinExistence type="inferred from homology"/>
<dbReference type="Gene3D" id="2.60.120.260">
    <property type="entry name" value="Galactose-binding domain-like"/>
    <property type="match status" value="3"/>
</dbReference>
<dbReference type="GO" id="GO:0016139">
    <property type="term" value="P:glycoside catabolic process"/>
    <property type="evidence" value="ECO:0007669"/>
    <property type="project" value="TreeGrafter"/>
</dbReference>
<evidence type="ECO:0000313" key="10">
    <source>
        <dbReference type="Proteomes" id="UP000294739"/>
    </source>
</evidence>
<dbReference type="InParanoid" id="A0A4R5DH26"/>
<dbReference type="Proteomes" id="UP000294739">
    <property type="component" value="Unassembled WGS sequence"/>
</dbReference>
<evidence type="ECO:0000259" key="8">
    <source>
        <dbReference type="PROSITE" id="PS50022"/>
    </source>
</evidence>
<dbReference type="EMBL" id="SMKZ01000011">
    <property type="protein sequence ID" value="TDE11154.1"/>
    <property type="molecule type" value="Genomic_DNA"/>
</dbReference>
<feature type="domain" description="F5/8 type C" evidence="8">
    <location>
        <begin position="318"/>
        <end position="461"/>
    </location>
</feature>
<dbReference type="InterPro" id="IPR000421">
    <property type="entry name" value="FA58C"/>
</dbReference>
<accession>A0A4R5DH26</accession>
<name>A0A4R5DH26_9ACTN</name>
<dbReference type="InterPro" id="IPR000933">
    <property type="entry name" value="Glyco_hydro_29"/>
</dbReference>
<dbReference type="OrthoDB" id="5526311at2"/>
<evidence type="ECO:0000256" key="7">
    <source>
        <dbReference type="SAM" id="SignalP"/>
    </source>
</evidence>
<dbReference type="Gene3D" id="3.20.20.80">
    <property type="entry name" value="Glycosidases"/>
    <property type="match status" value="1"/>
</dbReference>
<evidence type="ECO:0000256" key="1">
    <source>
        <dbReference type="ARBA" id="ARBA00004071"/>
    </source>
</evidence>
<evidence type="ECO:0000256" key="4">
    <source>
        <dbReference type="ARBA" id="ARBA00022729"/>
    </source>
</evidence>
<dbReference type="Pfam" id="PF00754">
    <property type="entry name" value="F5_F8_type_C"/>
    <property type="match status" value="1"/>
</dbReference>
<evidence type="ECO:0000256" key="6">
    <source>
        <dbReference type="ARBA" id="ARBA00023295"/>
    </source>
</evidence>
<dbReference type="InterPro" id="IPR057739">
    <property type="entry name" value="Glyco_hydro_29_N"/>
</dbReference>
<dbReference type="PRINTS" id="PR00741">
    <property type="entry name" value="GLHYDRLASE29"/>
</dbReference>
<dbReference type="GO" id="GO:0004560">
    <property type="term" value="F:alpha-L-fucosidase activity"/>
    <property type="evidence" value="ECO:0007669"/>
    <property type="project" value="InterPro"/>
</dbReference>
<comment type="similarity">
    <text evidence="2">Belongs to the glycosyl hydrolase 29 family.</text>
</comment>
<feature type="chain" id="PRO_5020648714" description="alpha-L-fucosidase" evidence="7">
    <location>
        <begin position="39"/>
        <end position="748"/>
    </location>
</feature>
<organism evidence="9 10">
    <name type="scientific">Jiangella asiatica</name>
    <dbReference type="NCBI Taxonomy" id="2530372"/>
    <lineage>
        <taxon>Bacteria</taxon>
        <taxon>Bacillati</taxon>
        <taxon>Actinomycetota</taxon>
        <taxon>Actinomycetes</taxon>
        <taxon>Jiangellales</taxon>
        <taxon>Jiangellaceae</taxon>
        <taxon>Jiangella</taxon>
    </lineage>
</organism>
<feature type="signal peptide" evidence="7">
    <location>
        <begin position="1"/>
        <end position="38"/>
    </location>
</feature>
<dbReference type="PANTHER" id="PTHR10030:SF37">
    <property type="entry name" value="ALPHA-L-FUCOSIDASE-RELATED"/>
    <property type="match status" value="1"/>
</dbReference>
<dbReference type="PROSITE" id="PS50022">
    <property type="entry name" value="FA58C_3"/>
    <property type="match status" value="1"/>
</dbReference>
<dbReference type="GO" id="GO:0005764">
    <property type="term" value="C:lysosome"/>
    <property type="evidence" value="ECO:0007669"/>
    <property type="project" value="TreeGrafter"/>
</dbReference>
<keyword evidence="5" id="KW-0378">Hydrolase</keyword>
<dbReference type="AlphaFoldDB" id="A0A4R5DH26"/>
<dbReference type="SMART" id="SM00812">
    <property type="entry name" value="Alpha_L_fucos"/>
    <property type="match status" value="1"/>
</dbReference>
<reference evidence="9 10" key="1">
    <citation type="submission" date="2019-03" db="EMBL/GenBank/DDBJ databases">
        <title>Draft genome sequences of novel Actinobacteria.</title>
        <authorList>
            <person name="Sahin N."/>
            <person name="Ay H."/>
            <person name="Saygin H."/>
        </authorList>
    </citation>
    <scope>NUCLEOTIDE SEQUENCE [LARGE SCALE GENOMIC DNA]</scope>
    <source>
        <strain evidence="9 10">5K138</strain>
    </source>
</reference>
<evidence type="ECO:0000256" key="5">
    <source>
        <dbReference type="ARBA" id="ARBA00022801"/>
    </source>
</evidence>